<dbReference type="EMBL" id="CAEZUR010000002">
    <property type="protein sequence ID" value="CAB4599359.1"/>
    <property type="molecule type" value="Genomic_DNA"/>
</dbReference>
<dbReference type="GO" id="GO:0003755">
    <property type="term" value="F:peptidyl-prolyl cis-trans isomerase activity"/>
    <property type="evidence" value="ECO:0007669"/>
    <property type="project" value="InterPro"/>
</dbReference>
<dbReference type="InterPro" id="IPR002130">
    <property type="entry name" value="Cyclophilin-type_PPIase_dom"/>
</dbReference>
<sequence length="249" mass="25888">MTKKKVKLSKAAEARIANYQAKSTLVGGRSATRKKDNVVAIAIVAASILVAVAAQLTYFHYGPGIPKPIPKETPVAAPDESIAENRLWTGGMSVAGKPIKFELYGDKAPKAVANFVDLTNKGFFENISCHRLVTAGIFVLQCGDPAGTGAGGPGYTFGPVENAPADNKYATGVLAMARQGNKGTSMGSQFFIVYDESIIPSDSAGGYTVFGKVTSKISSIKEIAALGTADGKSDGAPKDKVLLTAISVK</sequence>
<dbReference type="CDD" id="cd00317">
    <property type="entry name" value="cyclophilin"/>
    <property type="match status" value="1"/>
</dbReference>
<dbReference type="SUPFAM" id="SSF50891">
    <property type="entry name" value="Cyclophilin-like"/>
    <property type="match status" value="1"/>
</dbReference>
<keyword evidence="1" id="KW-0472">Membrane</keyword>
<evidence type="ECO:0000313" key="3">
    <source>
        <dbReference type="EMBL" id="CAB4536810.1"/>
    </source>
</evidence>
<dbReference type="Gene3D" id="2.40.100.10">
    <property type="entry name" value="Cyclophilin-like"/>
    <property type="match status" value="1"/>
</dbReference>
<proteinExistence type="predicted"/>
<reference evidence="4" key="1">
    <citation type="submission" date="2020-05" db="EMBL/GenBank/DDBJ databases">
        <authorList>
            <person name="Chiriac C."/>
            <person name="Salcher M."/>
            <person name="Ghai R."/>
            <person name="Kavagutti S V."/>
        </authorList>
    </citation>
    <scope>NUCLEOTIDE SEQUENCE</scope>
</reference>
<keyword evidence="1" id="KW-1133">Transmembrane helix</keyword>
<dbReference type="InterPro" id="IPR044666">
    <property type="entry name" value="Cyclophilin_A-like"/>
</dbReference>
<dbReference type="EMBL" id="CAEZSN010000020">
    <property type="protein sequence ID" value="CAB4536810.1"/>
    <property type="molecule type" value="Genomic_DNA"/>
</dbReference>
<dbReference type="PANTHER" id="PTHR45625:SF3">
    <property type="entry name" value="PEPTIDYL-PROLYL CIS-TRANS ISOMERASE B-RELATED"/>
    <property type="match status" value="1"/>
</dbReference>
<protein>
    <submittedName>
        <fullName evidence="4">Unannotated protein</fullName>
    </submittedName>
</protein>
<evidence type="ECO:0000313" key="4">
    <source>
        <dbReference type="EMBL" id="CAB4599359.1"/>
    </source>
</evidence>
<dbReference type="Pfam" id="PF00160">
    <property type="entry name" value="Pro_isomerase"/>
    <property type="match status" value="1"/>
</dbReference>
<dbReference type="AlphaFoldDB" id="A0A6J6GHK2"/>
<evidence type="ECO:0000256" key="1">
    <source>
        <dbReference type="SAM" id="Phobius"/>
    </source>
</evidence>
<organism evidence="4">
    <name type="scientific">freshwater metagenome</name>
    <dbReference type="NCBI Taxonomy" id="449393"/>
    <lineage>
        <taxon>unclassified sequences</taxon>
        <taxon>metagenomes</taxon>
        <taxon>ecological metagenomes</taxon>
    </lineage>
</organism>
<dbReference type="PANTHER" id="PTHR45625">
    <property type="entry name" value="PEPTIDYL-PROLYL CIS-TRANS ISOMERASE-RELATED"/>
    <property type="match status" value="1"/>
</dbReference>
<feature type="domain" description="PPIase cyclophilin-type" evidence="2">
    <location>
        <begin position="99"/>
        <end position="248"/>
    </location>
</feature>
<name>A0A6J6GHK2_9ZZZZ</name>
<keyword evidence="1" id="KW-0812">Transmembrane</keyword>
<dbReference type="PROSITE" id="PS50072">
    <property type="entry name" value="CSA_PPIASE_2"/>
    <property type="match status" value="1"/>
</dbReference>
<dbReference type="InterPro" id="IPR029000">
    <property type="entry name" value="Cyclophilin-like_dom_sf"/>
</dbReference>
<evidence type="ECO:0000259" key="2">
    <source>
        <dbReference type="PROSITE" id="PS50072"/>
    </source>
</evidence>
<gene>
    <name evidence="3" type="ORF">UFOPK1433_00282</name>
    <name evidence="4" type="ORF">UFOPK1843_00026</name>
</gene>
<feature type="transmembrane region" description="Helical" evidence="1">
    <location>
        <begin position="38"/>
        <end position="61"/>
    </location>
</feature>
<accession>A0A6J6GHK2</accession>